<dbReference type="InterPro" id="IPR025526">
    <property type="entry name" value="DsrC-like_dom_sf"/>
</dbReference>
<dbReference type="NCBIfam" id="TIGR03342">
    <property type="entry name" value="dsrC_tusE_dsvC"/>
    <property type="match status" value="1"/>
</dbReference>
<dbReference type="Pfam" id="PF04358">
    <property type="entry name" value="DsrC"/>
    <property type="match status" value="1"/>
</dbReference>
<comment type="similarity">
    <text evidence="2">Belongs to the DsrC/TusE family.</text>
</comment>
<dbReference type="GO" id="GO:0005737">
    <property type="term" value="C:cytoplasm"/>
    <property type="evidence" value="ECO:0007669"/>
    <property type="project" value="UniProtKB-SubCell"/>
</dbReference>
<organism evidence="4 5">
    <name type="scientific">Candidatus Muproteobacteria bacterium RBG_19FT_COMBO_61_10</name>
    <dbReference type="NCBI Taxonomy" id="1817761"/>
    <lineage>
        <taxon>Bacteria</taxon>
        <taxon>Pseudomonadati</taxon>
        <taxon>Pseudomonadota</taxon>
        <taxon>Candidatus Muproteobacteria</taxon>
    </lineage>
</organism>
<evidence type="ECO:0000256" key="2">
    <source>
        <dbReference type="ARBA" id="ARBA00005718"/>
    </source>
</evidence>
<dbReference type="PANTHER" id="PTHR37010:SF1">
    <property type="entry name" value="SULFURTRANSFERASE TUSE"/>
    <property type="match status" value="1"/>
</dbReference>
<proteinExistence type="inferred from homology"/>
<dbReference type="Proteomes" id="UP000177950">
    <property type="component" value="Unassembled WGS sequence"/>
</dbReference>
<evidence type="ECO:0000313" key="5">
    <source>
        <dbReference type="Proteomes" id="UP000177950"/>
    </source>
</evidence>
<comment type="subcellular location">
    <subcellularLocation>
        <location evidence="1">Cytoplasm</location>
    </subcellularLocation>
</comment>
<dbReference type="InterPro" id="IPR042072">
    <property type="entry name" value="DsrC-like_C"/>
</dbReference>
<evidence type="ECO:0000256" key="3">
    <source>
        <dbReference type="ARBA" id="ARBA00022490"/>
    </source>
</evidence>
<protein>
    <submittedName>
        <fullName evidence="4">Sulfite reductase subunit gamma</fullName>
    </submittedName>
</protein>
<sequence>MTLEINGVEIATDDQGFLMDPESWDNNVAEVLARKEGVQLGDEHRKVLDFIRNHYNEHHVAVDARFVIKYLAEELGYRDKARHRLYQLFPYGYMQQVCKIAGMRRPRAWSTG</sequence>
<dbReference type="PIRSF" id="PIRSF006223">
    <property type="entry name" value="DsrC_TusE"/>
    <property type="match status" value="1"/>
</dbReference>
<dbReference type="PANTHER" id="PTHR37010">
    <property type="entry name" value="SULFURTRANSFERASE TUSE"/>
    <property type="match status" value="1"/>
</dbReference>
<dbReference type="SUPFAM" id="SSF69721">
    <property type="entry name" value="DsrC, the gamma subunit of dissimilatory sulfite reductase"/>
    <property type="match status" value="1"/>
</dbReference>
<keyword evidence="3" id="KW-0963">Cytoplasm</keyword>
<dbReference type="Gene3D" id="3.30.1420.10">
    <property type="match status" value="1"/>
</dbReference>
<dbReference type="InterPro" id="IPR007453">
    <property type="entry name" value="DsrC/TusE"/>
</dbReference>
<dbReference type="AlphaFoldDB" id="A0A1F6UG32"/>
<evidence type="ECO:0000313" key="4">
    <source>
        <dbReference type="EMBL" id="OGI56349.1"/>
    </source>
</evidence>
<dbReference type="GO" id="GO:0097163">
    <property type="term" value="F:sulfur carrier activity"/>
    <property type="evidence" value="ECO:0007669"/>
    <property type="project" value="TreeGrafter"/>
</dbReference>
<evidence type="ECO:0000256" key="1">
    <source>
        <dbReference type="ARBA" id="ARBA00004496"/>
    </source>
</evidence>
<name>A0A1F6UG32_9PROT</name>
<dbReference type="GO" id="GO:0002143">
    <property type="term" value="P:tRNA wobble position uridine thiolation"/>
    <property type="evidence" value="ECO:0007669"/>
    <property type="project" value="TreeGrafter"/>
</dbReference>
<reference evidence="4 5" key="1">
    <citation type="journal article" date="2016" name="Nat. Commun.">
        <title>Thousands of microbial genomes shed light on interconnected biogeochemical processes in an aquifer system.</title>
        <authorList>
            <person name="Anantharaman K."/>
            <person name="Brown C.T."/>
            <person name="Hug L.A."/>
            <person name="Sharon I."/>
            <person name="Castelle C.J."/>
            <person name="Probst A.J."/>
            <person name="Thomas B.C."/>
            <person name="Singh A."/>
            <person name="Wilkins M.J."/>
            <person name="Karaoz U."/>
            <person name="Brodie E.L."/>
            <person name="Williams K.H."/>
            <person name="Hubbard S.S."/>
            <person name="Banfield J.F."/>
        </authorList>
    </citation>
    <scope>NUCLEOTIDE SEQUENCE [LARGE SCALE GENOMIC DNA]</scope>
</reference>
<dbReference type="InterPro" id="IPR043163">
    <property type="entry name" value="DsrC-like_N"/>
</dbReference>
<gene>
    <name evidence="4" type="ORF">A2V58_06245</name>
</gene>
<dbReference type="Gene3D" id="1.10.10.370">
    <property type="entry name" value="DsrC-like protein, C-terminal domain"/>
    <property type="match status" value="1"/>
</dbReference>
<accession>A0A1F6UG32</accession>
<comment type="caution">
    <text evidence="4">The sequence shown here is derived from an EMBL/GenBank/DDBJ whole genome shotgun (WGS) entry which is preliminary data.</text>
</comment>
<dbReference type="EMBL" id="MFSV01000192">
    <property type="protein sequence ID" value="OGI56349.1"/>
    <property type="molecule type" value="Genomic_DNA"/>
</dbReference>